<keyword evidence="4" id="KW-0813">Transport</keyword>
<organism evidence="12 13">
    <name type="scientific">Eremococcus coleocola ACS-139-V-Col8</name>
    <dbReference type="NCBI Taxonomy" id="908337"/>
    <lineage>
        <taxon>Bacteria</taxon>
        <taxon>Bacillati</taxon>
        <taxon>Bacillota</taxon>
        <taxon>Bacilli</taxon>
        <taxon>Lactobacillales</taxon>
        <taxon>Aerococcaceae</taxon>
        <taxon>Eremococcus</taxon>
    </lineage>
</organism>
<dbReference type="EMBL" id="AENN01000017">
    <property type="protein sequence ID" value="EFR30807.1"/>
    <property type="molecule type" value="Genomic_DNA"/>
</dbReference>
<dbReference type="GO" id="GO:0016787">
    <property type="term" value="F:hydrolase activity"/>
    <property type="evidence" value="ECO:0007669"/>
    <property type="project" value="UniProtKB-KW"/>
</dbReference>
<keyword evidence="11" id="KW-0175">Coiled coil</keyword>
<evidence type="ECO:0000313" key="13">
    <source>
        <dbReference type="Proteomes" id="UP000005990"/>
    </source>
</evidence>
<dbReference type="Gene3D" id="3.40.1380.10">
    <property type="match status" value="1"/>
</dbReference>
<dbReference type="Pfam" id="PF00231">
    <property type="entry name" value="ATP-synt"/>
    <property type="match status" value="1"/>
</dbReference>
<keyword evidence="6" id="KW-0375">Hydrogen ion transport</keyword>
<keyword evidence="8" id="KW-0472">Membrane</keyword>
<comment type="subcellular location">
    <subcellularLocation>
        <location evidence="2">Membrane</location>
        <topology evidence="2">Peripheral membrane protein</topology>
    </subcellularLocation>
</comment>
<evidence type="ECO:0000313" key="12">
    <source>
        <dbReference type="EMBL" id="EFR30807.1"/>
    </source>
</evidence>
<evidence type="ECO:0000256" key="2">
    <source>
        <dbReference type="ARBA" id="ARBA00004170"/>
    </source>
</evidence>
<dbReference type="SUPFAM" id="SSF52943">
    <property type="entry name" value="ATP synthase (F1-ATPase), gamma subunit"/>
    <property type="match status" value="1"/>
</dbReference>
<evidence type="ECO:0000256" key="6">
    <source>
        <dbReference type="ARBA" id="ARBA00022781"/>
    </source>
</evidence>
<dbReference type="eggNOG" id="COG0224">
    <property type="taxonomic scope" value="Bacteria"/>
</dbReference>
<protein>
    <submittedName>
        <fullName evidence="12">Putative ATP synthase F1, gamma subunit</fullName>
        <ecNumber evidence="12">3.6.3.14</ecNumber>
    </submittedName>
</protein>
<sequence length="251" mass="28905">MVGSLAQVQQRMGTVETASKITTAMKLVSLSKLQKYKRLSQQVIPFRDAYETIPSQAASQDDRPRVTVCIVPDLGLATAYTQGIIKFLRANDCQKIFWIGGQRFEKIQANPDFEVLNSYQSSENIDLNWLYTQVAKYIDDYHVQMAMPVMNNESVEFQLRDLNQELAQSEFTLYEPSYELAAAQYQTSHLLIHLYDLFYQSKVAEYTTRRIAMEKATDNAKEMKQALQNQYNRIRQEKITQEIAELTSGVL</sequence>
<evidence type="ECO:0000256" key="8">
    <source>
        <dbReference type="ARBA" id="ARBA00023136"/>
    </source>
</evidence>
<keyword evidence="13" id="KW-1185">Reference proteome</keyword>
<dbReference type="STRING" id="908337.HMPREF9257_0628"/>
<name>E4KQR8_9LACT</name>
<keyword evidence="9" id="KW-0139">CF(1)</keyword>
<dbReference type="Proteomes" id="UP000005990">
    <property type="component" value="Unassembled WGS sequence"/>
</dbReference>
<dbReference type="Gene3D" id="1.10.287.80">
    <property type="entry name" value="ATP synthase, gamma subunit, helix hairpin domain"/>
    <property type="match status" value="1"/>
</dbReference>
<accession>E4KQR8</accession>
<dbReference type="InterPro" id="IPR000131">
    <property type="entry name" value="ATP_synth_F1_gsu"/>
</dbReference>
<gene>
    <name evidence="12" type="primary">atpG</name>
    <name evidence="12" type="ORF">HMPREF9257_0628</name>
</gene>
<keyword evidence="12" id="KW-0378">Hydrolase</keyword>
<comment type="caution">
    <text evidence="12">The sequence shown here is derived from an EMBL/GenBank/DDBJ whole genome shotgun (WGS) entry which is preliminary data.</text>
</comment>
<evidence type="ECO:0000256" key="10">
    <source>
        <dbReference type="ARBA" id="ARBA00023310"/>
    </source>
</evidence>
<keyword evidence="5" id="KW-1003">Cell membrane</keyword>
<comment type="function">
    <text evidence="1">Produces ATP from ADP in the presence of a proton gradient across the membrane. The gamma chain is believed to be important in regulating ATPase activity and the flow of protons through the CF(0) complex.</text>
</comment>
<comment type="similarity">
    <text evidence="3">Belongs to the ATPase gamma chain family.</text>
</comment>
<dbReference type="AlphaFoldDB" id="E4KQR8"/>
<dbReference type="GO" id="GO:0045259">
    <property type="term" value="C:proton-transporting ATP synthase complex"/>
    <property type="evidence" value="ECO:0007669"/>
    <property type="project" value="UniProtKB-KW"/>
</dbReference>
<dbReference type="OrthoDB" id="9812769at2"/>
<dbReference type="EC" id="3.6.3.14" evidence="12"/>
<dbReference type="PANTHER" id="PTHR11693">
    <property type="entry name" value="ATP SYNTHASE GAMMA CHAIN"/>
    <property type="match status" value="1"/>
</dbReference>
<feature type="coiled-coil region" evidence="11">
    <location>
        <begin position="210"/>
        <end position="244"/>
    </location>
</feature>
<dbReference type="PANTHER" id="PTHR11693:SF22">
    <property type="entry name" value="ATP SYNTHASE SUBUNIT GAMMA, MITOCHONDRIAL"/>
    <property type="match status" value="1"/>
</dbReference>
<evidence type="ECO:0000256" key="7">
    <source>
        <dbReference type="ARBA" id="ARBA00023065"/>
    </source>
</evidence>
<evidence type="ECO:0000256" key="11">
    <source>
        <dbReference type="SAM" id="Coils"/>
    </source>
</evidence>
<dbReference type="RefSeq" id="WP_006418967.1">
    <property type="nucleotide sequence ID" value="NZ_AENN01000017.1"/>
</dbReference>
<evidence type="ECO:0000256" key="9">
    <source>
        <dbReference type="ARBA" id="ARBA00023196"/>
    </source>
</evidence>
<evidence type="ECO:0000256" key="1">
    <source>
        <dbReference type="ARBA" id="ARBA00003456"/>
    </source>
</evidence>
<dbReference type="InterPro" id="IPR035968">
    <property type="entry name" value="ATP_synth_F1_ATPase_gsu"/>
</dbReference>
<keyword evidence="10" id="KW-0066">ATP synthesis</keyword>
<keyword evidence="7" id="KW-0406">Ion transport</keyword>
<evidence type="ECO:0000256" key="4">
    <source>
        <dbReference type="ARBA" id="ARBA00022448"/>
    </source>
</evidence>
<dbReference type="GO" id="GO:0046933">
    <property type="term" value="F:proton-transporting ATP synthase activity, rotational mechanism"/>
    <property type="evidence" value="ECO:0007669"/>
    <property type="project" value="InterPro"/>
</dbReference>
<proteinExistence type="inferred from homology"/>
<reference evidence="12 13" key="1">
    <citation type="submission" date="2010-10" db="EMBL/GenBank/DDBJ databases">
        <authorList>
            <person name="Durkin A.S."/>
            <person name="Madupu R."/>
            <person name="Torralba M."/>
            <person name="Gillis M."/>
            <person name="Methe B."/>
            <person name="Sutton G."/>
            <person name="Nelson K.E."/>
        </authorList>
    </citation>
    <scope>NUCLEOTIDE SEQUENCE [LARGE SCALE GENOMIC DNA]</scope>
    <source>
        <strain evidence="12 13">ACS-139-V-Col8</strain>
    </source>
</reference>
<evidence type="ECO:0000256" key="5">
    <source>
        <dbReference type="ARBA" id="ARBA00022475"/>
    </source>
</evidence>
<evidence type="ECO:0000256" key="3">
    <source>
        <dbReference type="ARBA" id="ARBA00007681"/>
    </source>
</evidence>